<evidence type="ECO:0000313" key="2">
    <source>
        <dbReference type="EMBL" id="GAH77092.1"/>
    </source>
</evidence>
<evidence type="ECO:0000256" key="1">
    <source>
        <dbReference type="SAM" id="Phobius"/>
    </source>
</evidence>
<dbReference type="Pfam" id="PF06695">
    <property type="entry name" value="Sm_multidrug_ex"/>
    <property type="match status" value="1"/>
</dbReference>
<feature type="transmembrane region" description="Helical" evidence="1">
    <location>
        <begin position="75"/>
        <end position="95"/>
    </location>
</feature>
<dbReference type="AlphaFoldDB" id="X1I5X0"/>
<dbReference type="EMBL" id="BARU01040325">
    <property type="protein sequence ID" value="GAH77092.1"/>
    <property type="molecule type" value="Genomic_DNA"/>
</dbReference>
<dbReference type="PANTHER" id="PTHR36007:SF2">
    <property type="entry name" value="TRANSPORT PROTEIN-RELATED"/>
    <property type="match status" value="1"/>
</dbReference>
<reference evidence="2" key="1">
    <citation type="journal article" date="2014" name="Front. Microbiol.">
        <title>High frequency of phylogenetically diverse reductive dehalogenase-homologous genes in deep subseafloor sedimentary metagenomes.</title>
        <authorList>
            <person name="Kawai M."/>
            <person name="Futagami T."/>
            <person name="Toyoda A."/>
            <person name="Takaki Y."/>
            <person name="Nishi S."/>
            <person name="Hori S."/>
            <person name="Arai W."/>
            <person name="Tsubouchi T."/>
            <person name="Morono Y."/>
            <person name="Uchiyama I."/>
            <person name="Ito T."/>
            <person name="Fujiyama A."/>
            <person name="Inagaki F."/>
            <person name="Takami H."/>
        </authorList>
    </citation>
    <scope>NUCLEOTIDE SEQUENCE</scope>
    <source>
        <strain evidence="2">Expedition CK06-06</strain>
    </source>
</reference>
<protein>
    <recommendedName>
        <fullName evidence="3">Small multi-drug export protein</fullName>
    </recommendedName>
</protein>
<feature type="transmembrane region" description="Helical" evidence="1">
    <location>
        <begin position="22"/>
        <end position="46"/>
    </location>
</feature>
<organism evidence="2">
    <name type="scientific">marine sediment metagenome</name>
    <dbReference type="NCBI Taxonomy" id="412755"/>
    <lineage>
        <taxon>unclassified sequences</taxon>
        <taxon>metagenomes</taxon>
        <taxon>ecological metagenomes</taxon>
    </lineage>
</organism>
<dbReference type="PANTHER" id="PTHR36007">
    <property type="entry name" value="TRANSPORT PROTEIN-RELATED"/>
    <property type="match status" value="1"/>
</dbReference>
<feature type="transmembrane region" description="Helical" evidence="1">
    <location>
        <begin position="53"/>
        <end position="69"/>
    </location>
</feature>
<name>X1I5X0_9ZZZZ</name>
<proteinExistence type="predicted"/>
<keyword evidence="1" id="KW-0812">Transmembrane</keyword>
<gene>
    <name evidence="2" type="ORF">S03H2_62360</name>
</gene>
<keyword evidence="1" id="KW-0472">Membrane</keyword>
<sequence>MINWVFSHTRRQGKTIEKYEKIGLTLFVAIPLPITGAWTGSIAAFLLGLRLRYAFLSIVIGVVIAGAIVTSLCLLGWLGAVIAGVGLGALAILGWRRT</sequence>
<comment type="caution">
    <text evidence="2">The sequence shown here is derived from an EMBL/GenBank/DDBJ whole genome shotgun (WGS) entry which is preliminary data.</text>
</comment>
<keyword evidence="1" id="KW-1133">Transmembrane helix</keyword>
<accession>X1I5X0</accession>
<dbReference type="InterPro" id="IPR009577">
    <property type="entry name" value="Sm_multidrug_ex"/>
</dbReference>
<evidence type="ECO:0008006" key="3">
    <source>
        <dbReference type="Google" id="ProtNLM"/>
    </source>
</evidence>